<feature type="region of interest" description="Disordered" evidence="8">
    <location>
        <begin position="202"/>
        <end position="247"/>
    </location>
</feature>
<feature type="domain" description="C2H2-type" evidence="9">
    <location>
        <begin position="11"/>
        <end position="38"/>
    </location>
</feature>
<keyword evidence="2" id="KW-0479">Metal-binding</keyword>
<dbReference type="GO" id="GO:0006351">
    <property type="term" value="P:DNA-templated transcription"/>
    <property type="evidence" value="ECO:0007669"/>
    <property type="project" value="InterPro"/>
</dbReference>
<dbReference type="GO" id="GO:0005634">
    <property type="term" value="C:nucleus"/>
    <property type="evidence" value="ECO:0007669"/>
    <property type="project" value="UniProtKB-SubCell"/>
</dbReference>
<organism evidence="10 11">
    <name type="scientific">Aspergillus ruber (strain CBS 135680)</name>
    <dbReference type="NCBI Taxonomy" id="1388766"/>
    <lineage>
        <taxon>Eukaryota</taxon>
        <taxon>Fungi</taxon>
        <taxon>Dikarya</taxon>
        <taxon>Ascomycota</taxon>
        <taxon>Pezizomycotina</taxon>
        <taxon>Eurotiomycetes</taxon>
        <taxon>Eurotiomycetidae</taxon>
        <taxon>Eurotiales</taxon>
        <taxon>Aspergillaceae</taxon>
        <taxon>Aspergillus</taxon>
        <taxon>Aspergillus subgen. Aspergillus</taxon>
    </lineage>
</organism>
<keyword evidence="5" id="KW-0862">Zinc</keyword>
<dbReference type="GO" id="GO:0000785">
    <property type="term" value="C:chromatin"/>
    <property type="evidence" value="ECO:0007669"/>
    <property type="project" value="TreeGrafter"/>
</dbReference>
<dbReference type="EMBL" id="KK088414">
    <property type="protein sequence ID" value="EYE98178.1"/>
    <property type="molecule type" value="Genomic_DNA"/>
</dbReference>
<name>A0A017SMH8_ASPRC</name>
<gene>
    <name evidence="10" type="ORF">EURHEDRAFT_409509</name>
</gene>
<evidence type="ECO:0000256" key="2">
    <source>
        <dbReference type="ARBA" id="ARBA00022723"/>
    </source>
</evidence>
<feature type="compositionally biased region" description="Polar residues" evidence="8">
    <location>
        <begin position="203"/>
        <end position="213"/>
    </location>
</feature>
<keyword evidence="6" id="KW-0539">Nucleus</keyword>
<dbReference type="PANTHER" id="PTHR40626:SF10">
    <property type="entry name" value="C2H2-TYPE DOMAIN-CONTAINING PROTEIN"/>
    <property type="match status" value="1"/>
</dbReference>
<accession>A0A017SMH8</accession>
<dbReference type="GeneID" id="63696216"/>
<proteinExistence type="predicted"/>
<comment type="subcellular location">
    <subcellularLocation>
        <location evidence="1">Nucleus</location>
    </subcellularLocation>
</comment>
<dbReference type="OrthoDB" id="654211at2759"/>
<dbReference type="InterPro" id="IPR051059">
    <property type="entry name" value="VerF-like"/>
</dbReference>
<reference evidence="11" key="1">
    <citation type="journal article" date="2014" name="Nat. Commun.">
        <title>Genomic adaptations of the halophilic Dead Sea filamentous fungus Eurotium rubrum.</title>
        <authorList>
            <person name="Kis-Papo T."/>
            <person name="Weig A.R."/>
            <person name="Riley R."/>
            <person name="Persoh D."/>
            <person name="Salamov A."/>
            <person name="Sun H."/>
            <person name="Lipzen A."/>
            <person name="Wasser S.P."/>
            <person name="Rambold G."/>
            <person name="Grigoriev I.V."/>
            <person name="Nevo E."/>
        </authorList>
    </citation>
    <scope>NUCLEOTIDE SEQUENCE [LARGE SCALE GENOMIC DNA]</scope>
    <source>
        <strain evidence="11">CBS 135680</strain>
    </source>
</reference>
<dbReference type="Pfam" id="PF04082">
    <property type="entry name" value="Fungal_trans"/>
    <property type="match status" value="1"/>
</dbReference>
<feature type="region of interest" description="Disordered" evidence="8">
    <location>
        <begin position="60"/>
        <end position="85"/>
    </location>
</feature>
<dbReference type="AlphaFoldDB" id="A0A017SMH8"/>
<dbReference type="CDD" id="cd12148">
    <property type="entry name" value="fungal_TF_MHR"/>
    <property type="match status" value="1"/>
</dbReference>
<dbReference type="InterPro" id="IPR007219">
    <property type="entry name" value="XnlR_reg_dom"/>
</dbReference>
<evidence type="ECO:0000256" key="4">
    <source>
        <dbReference type="ARBA" id="ARBA00022771"/>
    </source>
</evidence>
<dbReference type="PROSITE" id="PS00028">
    <property type="entry name" value="ZINC_FINGER_C2H2_1"/>
    <property type="match status" value="1"/>
</dbReference>
<dbReference type="RefSeq" id="XP_040641866.1">
    <property type="nucleotide sequence ID" value="XM_040781092.1"/>
</dbReference>
<dbReference type="GO" id="GO:0008270">
    <property type="term" value="F:zinc ion binding"/>
    <property type="evidence" value="ECO:0007669"/>
    <property type="project" value="UniProtKB-KW"/>
</dbReference>
<evidence type="ECO:0000256" key="6">
    <source>
        <dbReference type="ARBA" id="ARBA00023242"/>
    </source>
</evidence>
<evidence type="ECO:0000256" key="3">
    <source>
        <dbReference type="ARBA" id="ARBA00022737"/>
    </source>
</evidence>
<evidence type="ECO:0000313" key="10">
    <source>
        <dbReference type="EMBL" id="EYE98178.1"/>
    </source>
</evidence>
<dbReference type="FunFam" id="3.30.160.60:FF:002343">
    <property type="entry name" value="Zinc finger protein 33A"/>
    <property type="match status" value="1"/>
</dbReference>
<keyword evidence="11" id="KW-1185">Reference proteome</keyword>
<dbReference type="SMART" id="SM00355">
    <property type="entry name" value="ZnF_C2H2"/>
    <property type="match status" value="2"/>
</dbReference>
<feature type="domain" description="C2H2-type" evidence="9">
    <location>
        <begin position="39"/>
        <end position="62"/>
    </location>
</feature>
<dbReference type="InterPro" id="IPR036236">
    <property type="entry name" value="Znf_C2H2_sf"/>
</dbReference>
<evidence type="ECO:0000256" key="7">
    <source>
        <dbReference type="PROSITE-ProRule" id="PRU00042"/>
    </source>
</evidence>
<evidence type="ECO:0000256" key="1">
    <source>
        <dbReference type="ARBA" id="ARBA00004123"/>
    </source>
</evidence>
<dbReference type="GO" id="GO:0000978">
    <property type="term" value="F:RNA polymerase II cis-regulatory region sequence-specific DNA binding"/>
    <property type="evidence" value="ECO:0007669"/>
    <property type="project" value="InterPro"/>
</dbReference>
<keyword evidence="3" id="KW-0677">Repeat</keyword>
<evidence type="ECO:0000256" key="8">
    <source>
        <dbReference type="SAM" id="MobiDB-lite"/>
    </source>
</evidence>
<dbReference type="Proteomes" id="UP000019804">
    <property type="component" value="Unassembled WGS sequence"/>
</dbReference>
<feature type="compositionally biased region" description="Polar residues" evidence="8">
    <location>
        <begin position="61"/>
        <end position="80"/>
    </location>
</feature>
<dbReference type="STRING" id="1388766.A0A017SMH8"/>
<dbReference type="PANTHER" id="PTHR40626">
    <property type="entry name" value="MIP31509P"/>
    <property type="match status" value="1"/>
</dbReference>
<dbReference type="Gene3D" id="3.30.160.60">
    <property type="entry name" value="Classic Zinc Finger"/>
    <property type="match status" value="2"/>
</dbReference>
<dbReference type="PROSITE" id="PS50157">
    <property type="entry name" value="ZINC_FINGER_C2H2_2"/>
    <property type="match status" value="2"/>
</dbReference>
<dbReference type="InterPro" id="IPR013087">
    <property type="entry name" value="Znf_C2H2_type"/>
</dbReference>
<dbReference type="HOGENOM" id="CLU_007784_2_0_1"/>
<protein>
    <recommendedName>
        <fullName evidence="9">C2H2-type domain-containing protein</fullName>
    </recommendedName>
</protein>
<dbReference type="SUPFAM" id="SSF57667">
    <property type="entry name" value="beta-beta-alpha zinc fingers"/>
    <property type="match status" value="1"/>
</dbReference>
<dbReference type="Pfam" id="PF00096">
    <property type="entry name" value="zf-C2H2"/>
    <property type="match status" value="2"/>
</dbReference>
<keyword evidence="4 7" id="KW-0863">Zinc-finger</keyword>
<evidence type="ECO:0000313" key="11">
    <source>
        <dbReference type="Proteomes" id="UP000019804"/>
    </source>
</evidence>
<evidence type="ECO:0000259" key="9">
    <source>
        <dbReference type="PROSITE" id="PS50157"/>
    </source>
</evidence>
<sequence>MARGRPKSYIAPCRFCDKQFKRLEHLQRHERTHTQEKPFVCQCGRSFSRQDLLSRHERLSHATTGVTETPRQLSSSLTNSHGRDGTDLVADSLPQVLGDNSIMENTSSALDTGSSTQSNPALPVTPFMFGSSTESFSNPGFMQPNGDRLNELDLLDENSSLAFHDFVPSQFLDTDISLSELLHQSSLPANLDFMRPEFPTALAESSPQAQPHSPTIHPGQDLNSAASPPPRIPSIDDQPNTSHSDLANDTAEKPWAVSASAYQAISNKLSQSKSILSTPIEFSLPSRHTLARYLEGYFRGFHHHMPFLHLPSFDPEKVDMELFLALTSLGALYRFEKARAYQMYGACRTLIDECMQSHRKQTIAQLTTLAASDTVRPVSYSPYDAHTPRHTLGAEGAVVWEAPYPTLQQVQAMIILMAMTAWCEEPLVRESLAMSSQVAVFVRCLGIHQDDNIIGQEVEWSAWIAHEERRRTLLVAYVFFNLQSITFNIPPMILSQEVAICLPSCEAEWNAPSFTTWQRHRAQSRLRERPFTSTLDQLLMGQNISDKGAVSGFSNYVLIHGIVQKIFLDRQAEGCHAQELSQTWSMSLKSTEKALRAWQRSWEATTESTLNPSSPKGPLGFSATALLRLAHIRLNANLGACRDLASGEPERIRQACTNTQLCPLARSPSLDRAILQCIHALSIPIRIGIPYVAHTQALHWSTEHTICYLECAFLLTRWMQEAAEVVRIGGMAALRDDEQKLLGMTRNLVGETNLEVVDSTEEPSIQIRRLAAATARLWADISSGIHVFHFEHRVGLSLSIIADFLESELSRS</sequence>
<evidence type="ECO:0000256" key="5">
    <source>
        <dbReference type="ARBA" id="ARBA00022833"/>
    </source>
</evidence>
<dbReference type="GO" id="GO:0000981">
    <property type="term" value="F:DNA-binding transcription factor activity, RNA polymerase II-specific"/>
    <property type="evidence" value="ECO:0007669"/>
    <property type="project" value="InterPro"/>
</dbReference>